<organism evidence="1 2">
    <name type="scientific">Mycobacterium gordonae</name>
    <dbReference type="NCBI Taxonomy" id="1778"/>
    <lineage>
        <taxon>Bacteria</taxon>
        <taxon>Bacillati</taxon>
        <taxon>Actinomycetota</taxon>
        <taxon>Actinomycetes</taxon>
        <taxon>Mycobacteriales</taxon>
        <taxon>Mycobacteriaceae</taxon>
        <taxon>Mycobacterium</taxon>
    </lineage>
</organism>
<evidence type="ECO:0000313" key="2">
    <source>
        <dbReference type="Proteomes" id="UP000051677"/>
    </source>
</evidence>
<dbReference type="RefSeq" id="WP_055576109.1">
    <property type="nucleotide sequence ID" value="NZ_LKTM01000001.1"/>
</dbReference>
<accession>A0A0Q2QNB3</accession>
<comment type="caution">
    <text evidence="1">The sequence shown here is derived from an EMBL/GenBank/DDBJ whole genome shotgun (WGS) entry which is preliminary data.</text>
</comment>
<reference evidence="1 2" key="1">
    <citation type="submission" date="2015-10" db="EMBL/GenBank/DDBJ databases">
        <title>Mycobacterium gordonae draft genome assembly.</title>
        <authorList>
            <person name="Ustinova V."/>
            <person name="Smirnova T."/>
            <person name="Blagodatskikh K."/>
            <person name="Varlamov D."/>
            <person name="Larionova E."/>
            <person name="Chernousova L."/>
        </authorList>
    </citation>
    <scope>NUCLEOTIDE SEQUENCE [LARGE SCALE GENOMIC DNA]</scope>
    <source>
        <strain evidence="1 2">CTRI 14-8773</strain>
    </source>
</reference>
<proteinExistence type="predicted"/>
<name>A0A0Q2QNB3_MYCGO</name>
<evidence type="ECO:0000313" key="1">
    <source>
        <dbReference type="EMBL" id="KQH81349.1"/>
    </source>
</evidence>
<dbReference type="AlphaFoldDB" id="A0A0Q2QNB3"/>
<dbReference type="EMBL" id="LKTM01000001">
    <property type="protein sequence ID" value="KQH81349.1"/>
    <property type="molecule type" value="Genomic_DNA"/>
</dbReference>
<protein>
    <submittedName>
        <fullName evidence="1">Uncharacterized protein</fullName>
    </submittedName>
</protein>
<dbReference type="Proteomes" id="UP000051677">
    <property type="component" value="Unassembled WGS sequence"/>
</dbReference>
<sequence>MNFKDVIEILDNSVGGPDADVASHGPFWRDVTRDRFVEMKVGGRKLVILGDGANSSLVLSLKGEAPFGSDLDDPPVGAVTPRMPAYLDPVPAESISEIEQWINDGCPAD</sequence>
<dbReference type="OrthoDB" id="2874181at2"/>
<gene>
    <name evidence="1" type="ORF">AO501_05045</name>
</gene>